<evidence type="ECO:0000313" key="1">
    <source>
        <dbReference type="EMBL" id="OQV21969.1"/>
    </source>
</evidence>
<dbReference type="AlphaFoldDB" id="A0A1W0X392"/>
<keyword evidence="2" id="KW-1185">Reference proteome</keyword>
<accession>A0A1W0X392</accession>
<sequence length="302" mass="31935">MVLLTVCHRSPVIGQGYSYPQYSQAPPVGQWFGPGIGPVYATPTGLTPPPTTTTKAPVTAQTRAVCEIQVSNCVNVGVHCESYCFLECDRVLGVTAPSAGCPNPQATPAVLQRSLCRLWSLWCTQKSTLHCQLFSFMQCDASTVATVAPANVTDAAVSATLCDIWVFLCGTKDQVACDLVCRVCSKTAVSAAAISTSVSSSYGTGSPSVSSGPSNSAALPLTNPACLVPNNDKSVFYLNNNCVLFQAQCNSPLGISCAQYNWICLRPQPGYQASFNNLYFNPMDTRNRPAVSAGSSNPASYK</sequence>
<comment type="caution">
    <text evidence="1">The sequence shown here is derived from an EMBL/GenBank/DDBJ whole genome shotgun (WGS) entry which is preliminary data.</text>
</comment>
<dbReference type="Proteomes" id="UP000192578">
    <property type="component" value="Unassembled WGS sequence"/>
</dbReference>
<protein>
    <submittedName>
        <fullName evidence="1">Uncharacterized protein</fullName>
    </submittedName>
</protein>
<gene>
    <name evidence="1" type="ORF">BV898_04180</name>
</gene>
<reference evidence="2" key="1">
    <citation type="submission" date="2017-01" db="EMBL/GenBank/DDBJ databases">
        <title>Comparative genomics of anhydrobiosis in the tardigrade Hypsibius dujardini.</title>
        <authorList>
            <person name="Yoshida Y."/>
            <person name="Koutsovoulos G."/>
            <person name="Laetsch D."/>
            <person name="Stevens L."/>
            <person name="Kumar S."/>
            <person name="Horikawa D."/>
            <person name="Ishino K."/>
            <person name="Komine S."/>
            <person name="Tomita M."/>
            <person name="Blaxter M."/>
            <person name="Arakawa K."/>
        </authorList>
    </citation>
    <scope>NUCLEOTIDE SEQUENCE [LARGE SCALE GENOMIC DNA]</scope>
    <source>
        <strain evidence="2">Z151</strain>
    </source>
</reference>
<evidence type="ECO:0000313" key="2">
    <source>
        <dbReference type="Proteomes" id="UP000192578"/>
    </source>
</evidence>
<name>A0A1W0X392_HYPEX</name>
<organism evidence="1 2">
    <name type="scientific">Hypsibius exemplaris</name>
    <name type="common">Freshwater tardigrade</name>
    <dbReference type="NCBI Taxonomy" id="2072580"/>
    <lineage>
        <taxon>Eukaryota</taxon>
        <taxon>Metazoa</taxon>
        <taxon>Ecdysozoa</taxon>
        <taxon>Tardigrada</taxon>
        <taxon>Eutardigrada</taxon>
        <taxon>Parachela</taxon>
        <taxon>Hypsibioidea</taxon>
        <taxon>Hypsibiidae</taxon>
        <taxon>Hypsibius</taxon>
    </lineage>
</organism>
<dbReference type="EMBL" id="MTYJ01000020">
    <property type="protein sequence ID" value="OQV21969.1"/>
    <property type="molecule type" value="Genomic_DNA"/>
</dbReference>
<proteinExistence type="predicted"/>